<feature type="compositionally biased region" description="Polar residues" evidence="4">
    <location>
        <begin position="507"/>
        <end position="520"/>
    </location>
</feature>
<dbReference type="Gene3D" id="2.20.200.10">
    <property type="entry name" value="Outer membrane efflux proteins (OEP)"/>
    <property type="match status" value="1"/>
</dbReference>
<keyword evidence="2" id="KW-1134">Transmembrane beta strand</keyword>
<name>A0A831RX13_9GAMM</name>
<dbReference type="EMBL" id="DRLF01000095">
    <property type="protein sequence ID" value="HEC05678.1"/>
    <property type="molecule type" value="Genomic_DNA"/>
</dbReference>
<evidence type="ECO:0000256" key="4">
    <source>
        <dbReference type="SAM" id="MobiDB-lite"/>
    </source>
</evidence>
<feature type="region of interest" description="Disordered" evidence="4">
    <location>
        <begin position="501"/>
        <end position="520"/>
    </location>
</feature>
<accession>A0A831RX13</accession>
<dbReference type="GO" id="GO:0015562">
    <property type="term" value="F:efflux transmembrane transporter activity"/>
    <property type="evidence" value="ECO:0007669"/>
    <property type="project" value="InterPro"/>
</dbReference>
<dbReference type="SUPFAM" id="SSF56954">
    <property type="entry name" value="Outer membrane efflux proteins (OEP)"/>
    <property type="match status" value="1"/>
</dbReference>
<evidence type="ECO:0000256" key="3">
    <source>
        <dbReference type="SAM" id="Coils"/>
    </source>
</evidence>
<dbReference type="Pfam" id="PF02321">
    <property type="entry name" value="OEP"/>
    <property type="match status" value="2"/>
</dbReference>
<evidence type="ECO:0000256" key="1">
    <source>
        <dbReference type="ARBA" id="ARBA00007613"/>
    </source>
</evidence>
<dbReference type="NCBIfam" id="TIGR01845">
    <property type="entry name" value="outer_NodT"/>
    <property type="match status" value="1"/>
</dbReference>
<evidence type="ECO:0000256" key="2">
    <source>
        <dbReference type="RuleBase" id="RU362097"/>
    </source>
</evidence>
<dbReference type="InterPro" id="IPR003423">
    <property type="entry name" value="OMP_efflux"/>
</dbReference>
<gene>
    <name evidence="5" type="ORF">ENJ12_02420</name>
</gene>
<comment type="similarity">
    <text evidence="1 2">Belongs to the outer membrane factor (OMF) (TC 1.B.17) family.</text>
</comment>
<comment type="subcellular location">
    <subcellularLocation>
        <location evidence="2">Cell outer membrane</location>
        <topology evidence="2">Lipid-anchor</topology>
    </subcellularLocation>
</comment>
<dbReference type="Proteomes" id="UP000886339">
    <property type="component" value="Unassembled WGS sequence"/>
</dbReference>
<proteinExistence type="inferred from homology"/>
<dbReference type="InterPro" id="IPR010131">
    <property type="entry name" value="MdtP/NodT-like"/>
</dbReference>
<keyword evidence="2" id="KW-0812">Transmembrane</keyword>
<dbReference type="PANTHER" id="PTHR30203">
    <property type="entry name" value="OUTER MEMBRANE CATION EFFLUX PROTEIN"/>
    <property type="match status" value="1"/>
</dbReference>
<dbReference type="GO" id="GO:0009279">
    <property type="term" value="C:cell outer membrane"/>
    <property type="evidence" value="ECO:0007669"/>
    <property type="project" value="UniProtKB-SubCell"/>
</dbReference>
<keyword evidence="2" id="KW-0472">Membrane</keyword>
<dbReference type="Gene3D" id="1.20.1600.10">
    <property type="entry name" value="Outer membrane efflux proteins (OEP)"/>
    <property type="match status" value="1"/>
</dbReference>
<comment type="caution">
    <text evidence="5">The sequence shown here is derived from an EMBL/GenBank/DDBJ whole genome shotgun (WGS) entry which is preliminary data.</text>
</comment>
<dbReference type="AlphaFoldDB" id="A0A831RX13"/>
<protein>
    <submittedName>
        <fullName evidence="5">TolC family protein</fullName>
    </submittedName>
</protein>
<organism evidence="5">
    <name type="scientific">Thiolapillus brandeum</name>
    <dbReference type="NCBI Taxonomy" id="1076588"/>
    <lineage>
        <taxon>Bacteria</taxon>
        <taxon>Pseudomonadati</taxon>
        <taxon>Pseudomonadota</taxon>
        <taxon>Gammaproteobacteria</taxon>
        <taxon>Chromatiales</taxon>
        <taxon>Sedimenticolaceae</taxon>
        <taxon>Thiolapillus</taxon>
    </lineage>
</organism>
<reference evidence="5" key="1">
    <citation type="journal article" date="2020" name="mSystems">
        <title>Genome- and Community-Level Interaction Insights into Carbon Utilization and Element Cycling Functions of Hydrothermarchaeota in Hydrothermal Sediment.</title>
        <authorList>
            <person name="Zhou Z."/>
            <person name="Liu Y."/>
            <person name="Xu W."/>
            <person name="Pan J."/>
            <person name="Luo Z.H."/>
            <person name="Li M."/>
        </authorList>
    </citation>
    <scope>NUCLEOTIDE SEQUENCE [LARGE SCALE GENOMIC DNA]</scope>
    <source>
        <strain evidence="5">HyVt-458</strain>
    </source>
</reference>
<keyword evidence="3" id="KW-0175">Coiled coil</keyword>
<evidence type="ECO:0000313" key="5">
    <source>
        <dbReference type="EMBL" id="HEC05678.1"/>
    </source>
</evidence>
<keyword evidence="2" id="KW-0564">Palmitate</keyword>
<keyword evidence="2" id="KW-0449">Lipoprotein</keyword>
<sequence length="520" mass="57095">MPESPSVVLRRLLLPATLLLLGGCTTLGPDFEEPHSSWLDNWKPALHGIAASADQASGQPELAFWWRMFNDPVLNDLIRQAHENNPQLRIAALRIFENRALTGIAGSTLYPQVQQFSGSASYVNSNNSPTVTDGGFGSYQAGFGVGWELDFWGRFRRSIESADAAFFASLENQQALQVLINAQIVSLYFSYRTTQARIAIASKNARIQKQSLKITREQFQSGNTSELDVQQARTQYLSTLATIPELERGLVQLRNALAVLLGRPPGALPELDDDDYELPLINRTTVAVLPAELLLRRPDIRAAAWVVAAQSAQIGIAEADFYPAISLLGSLGWAGSSLGGGTSTTFAAGPALKWNIFDYGRIENNIRLQDARLQQLIEQYQEAVLSAAQEVDDAAISVVKSEEQLKLLEQTVKSAERALEIANTSYHEGYADFQRVLDAQRALFTQNDRLVSIQGNNISAIIALYKSLGGGWSPVKTEHLLPADMSDTMKQRVDWGDLLDAPLPQHPLSTTPETTPQKIP</sequence>
<feature type="coiled-coil region" evidence="3">
    <location>
        <begin position="359"/>
        <end position="425"/>
    </location>
</feature>